<feature type="compositionally biased region" description="Basic and acidic residues" evidence="2">
    <location>
        <begin position="154"/>
        <end position="168"/>
    </location>
</feature>
<dbReference type="GO" id="GO:0006360">
    <property type="term" value="P:transcription by RNA polymerase I"/>
    <property type="evidence" value="ECO:0007669"/>
    <property type="project" value="TreeGrafter"/>
</dbReference>
<sequence length="204" mass="23379">MRGYDRDELNDYDGYESEQQEEGDEYEEDEYEEDEGEEYVEAPPRQPTKEEIEYLGLRQKLKENHRKQLRKENSAPLKDCSATKKKLPNDNFGSFFGPSQPVIAPRVIQESKSLLENQHLQSRLSNTSHVNKNVKKVSNGVMKPSSHKQPPKVSETKIRAQTVKDTRDYSFLMSDDAELPAPAKELPSRNTSVHNSEGRPAQVD</sequence>
<evidence type="ECO:0000313" key="3">
    <source>
        <dbReference type="EMBL" id="AFK39413.1"/>
    </source>
</evidence>
<evidence type="ECO:0000256" key="1">
    <source>
        <dbReference type="ARBA" id="ARBA00023054"/>
    </source>
</evidence>
<reference evidence="3" key="1">
    <citation type="submission" date="2012-05" db="EMBL/GenBank/DDBJ databases">
        <authorList>
            <person name="Krishnakumar V."/>
            <person name="Cheung F."/>
            <person name="Xiao Y."/>
            <person name="Chan A."/>
            <person name="Moskal W.A."/>
            <person name="Town C.D."/>
        </authorList>
    </citation>
    <scope>NUCLEOTIDE SEQUENCE</scope>
</reference>
<dbReference type="PANTHER" id="PTHR22691:SF8">
    <property type="entry name" value="PROTEIN SPT2 HOMOLOG"/>
    <property type="match status" value="1"/>
</dbReference>
<dbReference type="GO" id="GO:0005730">
    <property type="term" value="C:nucleolus"/>
    <property type="evidence" value="ECO:0007669"/>
    <property type="project" value="TreeGrafter"/>
</dbReference>
<feature type="compositionally biased region" description="Acidic residues" evidence="2">
    <location>
        <begin position="10"/>
        <end position="40"/>
    </location>
</feature>
<dbReference type="GO" id="GO:0003677">
    <property type="term" value="F:DNA binding"/>
    <property type="evidence" value="ECO:0007669"/>
    <property type="project" value="TreeGrafter"/>
</dbReference>
<accession>I3SGM1</accession>
<feature type="region of interest" description="Disordered" evidence="2">
    <location>
        <begin position="64"/>
        <end position="94"/>
    </location>
</feature>
<feature type="region of interest" description="Disordered" evidence="2">
    <location>
        <begin position="1"/>
        <end position="49"/>
    </location>
</feature>
<dbReference type="PANTHER" id="PTHR22691">
    <property type="entry name" value="YEAST SPT2-RELATED"/>
    <property type="match status" value="1"/>
</dbReference>
<dbReference type="GO" id="GO:0042393">
    <property type="term" value="F:histone binding"/>
    <property type="evidence" value="ECO:0007669"/>
    <property type="project" value="TreeGrafter"/>
</dbReference>
<dbReference type="EMBL" id="BT139618">
    <property type="protein sequence ID" value="AFK39413.1"/>
    <property type="molecule type" value="mRNA"/>
</dbReference>
<name>I3SGM1_LOTJA</name>
<proteinExistence type="evidence at transcript level"/>
<keyword evidence="1" id="KW-0175">Coiled coil</keyword>
<dbReference type="GO" id="GO:0006334">
    <property type="term" value="P:nucleosome assembly"/>
    <property type="evidence" value="ECO:0007669"/>
    <property type="project" value="TreeGrafter"/>
</dbReference>
<dbReference type="AlphaFoldDB" id="I3SGM1"/>
<feature type="region of interest" description="Disordered" evidence="2">
    <location>
        <begin position="137"/>
        <end position="204"/>
    </location>
</feature>
<protein>
    <recommendedName>
        <fullName evidence="4">Protein SPT2 homolog</fullName>
    </recommendedName>
</protein>
<evidence type="ECO:0000256" key="2">
    <source>
        <dbReference type="SAM" id="MobiDB-lite"/>
    </source>
</evidence>
<organism evidence="3">
    <name type="scientific">Lotus japonicus</name>
    <name type="common">Lotus corniculatus var. japonicus</name>
    <dbReference type="NCBI Taxonomy" id="34305"/>
    <lineage>
        <taxon>Eukaryota</taxon>
        <taxon>Viridiplantae</taxon>
        <taxon>Streptophyta</taxon>
        <taxon>Embryophyta</taxon>
        <taxon>Tracheophyta</taxon>
        <taxon>Spermatophyta</taxon>
        <taxon>Magnoliopsida</taxon>
        <taxon>eudicotyledons</taxon>
        <taxon>Gunneridae</taxon>
        <taxon>Pentapetalae</taxon>
        <taxon>rosids</taxon>
        <taxon>fabids</taxon>
        <taxon>Fabales</taxon>
        <taxon>Fabaceae</taxon>
        <taxon>Papilionoideae</taxon>
        <taxon>50 kb inversion clade</taxon>
        <taxon>NPAAA clade</taxon>
        <taxon>Hologalegina</taxon>
        <taxon>robinioid clade</taxon>
        <taxon>Loteae</taxon>
        <taxon>Lotus</taxon>
    </lineage>
</organism>
<evidence type="ECO:0008006" key="4">
    <source>
        <dbReference type="Google" id="ProtNLM"/>
    </source>
</evidence>